<reference evidence="2 3" key="1">
    <citation type="submission" date="2024-05" db="EMBL/GenBank/DDBJ databases">
        <title>Genome sequencing and assembly of Indian major carp, Cirrhinus mrigala (Hamilton, 1822).</title>
        <authorList>
            <person name="Mohindra V."/>
            <person name="Chowdhury L.M."/>
            <person name="Lal K."/>
            <person name="Jena J.K."/>
        </authorList>
    </citation>
    <scope>NUCLEOTIDE SEQUENCE [LARGE SCALE GENOMIC DNA]</scope>
    <source>
        <strain evidence="2">CM1030</strain>
        <tissue evidence="2">Blood</tissue>
    </source>
</reference>
<sequence length="95" mass="10522">WLNSLNLGGASVWTLDLDDFAGQFCYHGAYPLVNHLRNALGFPPKPTTTPRPTTTADPITTFCVGKPDGLYPNPADEATYFQCYRGNTYLHKCQP</sequence>
<organism evidence="2 3">
    <name type="scientific">Cirrhinus mrigala</name>
    <name type="common">Mrigala</name>
    <dbReference type="NCBI Taxonomy" id="683832"/>
    <lineage>
        <taxon>Eukaryota</taxon>
        <taxon>Metazoa</taxon>
        <taxon>Chordata</taxon>
        <taxon>Craniata</taxon>
        <taxon>Vertebrata</taxon>
        <taxon>Euteleostomi</taxon>
        <taxon>Actinopterygii</taxon>
        <taxon>Neopterygii</taxon>
        <taxon>Teleostei</taxon>
        <taxon>Ostariophysi</taxon>
        <taxon>Cypriniformes</taxon>
        <taxon>Cyprinidae</taxon>
        <taxon>Labeoninae</taxon>
        <taxon>Labeonini</taxon>
        <taxon>Cirrhinus</taxon>
    </lineage>
</organism>
<dbReference type="InterPro" id="IPR017853">
    <property type="entry name" value="GH"/>
</dbReference>
<evidence type="ECO:0000313" key="3">
    <source>
        <dbReference type="Proteomes" id="UP001529510"/>
    </source>
</evidence>
<name>A0ABD0Q642_CIRMR</name>
<dbReference type="EMBL" id="JAMKFB020000011">
    <property type="protein sequence ID" value="KAL0181759.1"/>
    <property type="molecule type" value="Genomic_DNA"/>
</dbReference>
<gene>
    <name evidence="2" type="ORF">M9458_024165</name>
</gene>
<dbReference type="AlphaFoldDB" id="A0ABD0Q642"/>
<comment type="caution">
    <text evidence="2">The sequence shown here is derived from an EMBL/GenBank/DDBJ whole genome shotgun (WGS) entry which is preliminary data.</text>
</comment>
<dbReference type="SUPFAM" id="SSF57625">
    <property type="entry name" value="Invertebrate chitin-binding proteins"/>
    <property type="match status" value="1"/>
</dbReference>
<dbReference type="Proteomes" id="UP001529510">
    <property type="component" value="Unassembled WGS sequence"/>
</dbReference>
<dbReference type="PROSITE" id="PS51910">
    <property type="entry name" value="GH18_2"/>
    <property type="match status" value="1"/>
</dbReference>
<dbReference type="Gene3D" id="3.20.20.80">
    <property type="entry name" value="Glycosidases"/>
    <property type="match status" value="1"/>
</dbReference>
<protein>
    <recommendedName>
        <fullName evidence="1">GH18 domain-containing protein</fullName>
    </recommendedName>
</protein>
<feature type="non-terminal residue" evidence="2">
    <location>
        <position position="95"/>
    </location>
</feature>
<evidence type="ECO:0000259" key="1">
    <source>
        <dbReference type="PROSITE" id="PS51910"/>
    </source>
</evidence>
<accession>A0ABD0Q642</accession>
<proteinExistence type="predicted"/>
<feature type="domain" description="GH18" evidence="1">
    <location>
        <begin position="1"/>
        <end position="43"/>
    </location>
</feature>
<dbReference type="InterPro" id="IPR036508">
    <property type="entry name" value="Chitin-bd_dom_sf"/>
</dbReference>
<evidence type="ECO:0000313" key="2">
    <source>
        <dbReference type="EMBL" id="KAL0181759.1"/>
    </source>
</evidence>
<dbReference type="SUPFAM" id="SSF51445">
    <property type="entry name" value="(Trans)glycosidases"/>
    <property type="match status" value="1"/>
</dbReference>
<dbReference type="InterPro" id="IPR001223">
    <property type="entry name" value="Glyco_hydro18_cat"/>
</dbReference>
<feature type="non-terminal residue" evidence="2">
    <location>
        <position position="1"/>
    </location>
</feature>
<keyword evidence="3" id="KW-1185">Reference proteome</keyword>